<proteinExistence type="predicted"/>
<dbReference type="InParanoid" id="A7RF49"/>
<feature type="compositionally biased region" description="Basic and acidic residues" evidence="1">
    <location>
        <begin position="133"/>
        <end position="143"/>
    </location>
</feature>
<evidence type="ECO:0000256" key="1">
    <source>
        <dbReference type="SAM" id="MobiDB-lite"/>
    </source>
</evidence>
<evidence type="ECO:0000313" key="3">
    <source>
        <dbReference type="Proteomes" id="UP000001593"/>
    </source>
</evidence>
<accession>A7RF49</accession>
<feature type="compositionally biased region" description="Basic and acidic residues" evidence="1">
    <location>
        <begin position="23"/>
        <end position="62"/>
    </location>
</feature>
<evidence type="ECO:0000313" key="2">
    <source>
        <dbReference type="EMBL" id="EDO49897.1"/>
    </source>
</evidence>
<reference evidence="2 3" key="1">
    <citation type="journal article" date="2007" name="Science">
        <title>Sea anemone genome reveals ancestral eumetazoan gene repertoire and genomic organization.</title>
        <authorList>
            <person name="Putnam N.H."/>
            <person name="Srivastava M."/>
            <person name="Hellsten U."/>
            <person name="Dirks B."/>
            <person name="Chapman J."/>
            <person name="Salamov A."/>
            <person name="Terry A."/>
            <person name="Shapiro H."/>
            <person name="Lindquist E."/>
            <person name="Kapitonov V.V."/>
            <person name="Jurka J."/>
            <person name="Genikhovich G."/>
            <person name="Grigoriev I.V."/>
            <person name="Lucas S.M."/>
            <person name="Steele R.E."/>
            <person name="Finnerty J.R."/>
            <person name="Technau U."/>
            <person name="Martindale M.Q."/>
            <person name="Rokhsar D.S."/>
        </authorList>
    </citation>
    <scope>NUCLEOTIDE SEQUENCE [LARGE SCALE GENOMIC DNA]</scope>
    <source>
        <strain evidence="3">CH2 X CH6</strain>
    </source>
</reference>
<protein>
    <submittedName>
        <fullName evidence="2">Uncharacterized protein</fullName>
    </submittedName>
</protein>
<dbReference type="AlphaFoldDB" id="A7RF49"/>
<feature type="region of interest" description="Disordered" evidence="1">
    <location>
        <begin position="113"/>
        <end position="149"/>
    </location>
</feature>
<dbReference type="Proteomes" id="UP000001593">
    <property type="component" value="Unassembled WGS sequence"/>
</dbReference>
<dbReference type="HOGENOM" id="CLU_970756_0_0_1"/>
<sequence length="287" mass="32926">MPKKRLHKRAMEKMRSLLAIKRNKQEKVGSESGEETLKRKVEAKPLKEAQETVTEKRQENTLHENNNTHRKKQKTIRFSRKAVQRNKYLREKLGVPRQVLGYCPRFCTIREEDEEESEPQLKTKTDTYSSPSRNRDHAEKENYNCDENSDDEDVYHEVSYLRLAAKGSNNYLGASEISERGDCAGDKLNENIDSYGKCDEILGKGIVNADEKADGSSKRFIECEGATKCETNAESLSDAQLDLSESTVLRQVKEEILAIWHRLVAIESDFTAIRSTVKELRRGEPEL</sequence>
<dbReference type="OrthoDB" id="10647978at2759"/>
<dbReference type="KEGG" id="nve:5522215"/>
<organism evidence="2 3">
    <name type="scientific">Nematostella vectensis</name>
    <name type="common">Starlet sea anemone</name>
    <dbReference type="NCBI Taxonomy" id="45351"/>
    <lineage>
        <taxon>Eukaryota</taxon>
        <taxon>Metazoa</taxon>
        <taxon>Cnidaria</taxon>
        <taxon>Anthozoa</taxon>
        <taxon>Hexacorallia</taxon>
        <taxon>Actiniaria</taxon>
        <taxon>Edwardsiidae</taxon>
        <taxon>Nematostella</taxon>
    </lineage>
</organism>
<gene>
    <name evidence="2" type="ORF">NEMVEDRAFT_v1g237787</name>
</gene>
<keyword evidence="3" id="KW-1185">Reference proteome</keyword>
<name>A7RF49_NEMVE</name>
<feature type="region of interest" description="Disordered" evidence="1">
    <location>
        <begin position="22"/>
        <end position="75"/>
    </location>
</feature>
<dbReference type="EMBL" id="DS469507">
    <property type="protein sequence ID" value="EDO49897.1"/>
    <property type="molecule type" value="Genomic_DNA"/>
</dbReference>